<gene>
    <name evidence="2" type="ORF">NDU88_002386</name>
</gene>
<sequence length="114" mass="12990">RKARRENKGEVAEKERCEKEQGHEEEAGRPEKKRRNEMESGDPREPIQNKAGAEQEGRGAAARNGESEKAGHVPRRTWLFQVLTPCMVNYQSWWGRLGWTGEEGWGTGITGTKR</sequence>
<feature type="compositionally biased region" description="Basic and acidic residues" evidence="1">
    <location>
        <begin position="1"/>
        <end position="57"/>
    </location>
</feature>
<keyword evidence="3" id="KW-1185">Reference proteome</keyword>
<evidence type="ECO:0000313" key="3">
    <source>
        <dbReference type="Proteomes" id="UP001066276"/>
    </source>
</evidence>
<name>A0AAV7UYA3_PLEWA</name>
<evidence type="ECO:0000313" key="2">
    <source>
        <dbReference type="EMBL" id="KAJ1193080.1"/>
    </source>
</evidence>
<dbReference type="Proteomes" id="UP001066276">
    <property type="component" value="Chromosome 2_2"/>
</dbReference>
<accession>A0AAV7UYA3</accession>
<feature type="region of interest" description="Disordered" evidence="1">
    <location>
        <begin position="1"/>
        <end position="73"/>
    </location>
</feature>
<dbReference type="AlphaFoldDB" id="A0AAV7UYA3"/>
<protein>
    <submittedName>
        <fullName evidence="2">Uncharacterized protein</fullName>
    </submittedName>
</protein>
<comment type="caution">
    <text evidence="2">The sequence shown here is derived from an EMBL/GenBank/DDBJ whole genome shotgun (WGS) entry which is preliminary data.</text>
</comment>
<feature type="non-terminal residue" evidence="2">
    <location>
        <position position="1"/>
    </location>
</feature>
<proteinExistence type="predicted"/>
<organism evidence="2 3">
    <name type="scientific">Pleurodeles waltl</name>
    <name type="common">Iberian ribbed newt</name>
    <dbReference type="NCBI Taxonomy" id="8319"/>
    <lineage>
        <taxon>Eukaryota</taxon>
        <taxon>Metazoa</taxon>
        <taxon>Chordata</taxon>
        <taxon>Craniata</taxon>
        <taxon>Vertebrata</taxon>
        <taxon>Euteleostomi</taxon>
        <taxon>Amphibia</taxon>
        <taxon>Batrachia</taxon>
        <taxon>Caudata</taxon>
        <taxon>Salamandroidea</taxon>
        <taxon>Salamandridae</taxon>
        <taxon>Pleurodelinae</taxon>
        <taxon>Pleurodeles</taxon>
    </lineage>
</organism>
<dbReference type="EMBL" id="JANPWB010000004">
    <property type="protein sequence ID" value="KAJ1193080.1"/>
    <property type="molecule type" value="Genomic_DNA"/>
</dbReference>
<reference evidence="2" key="1">
    <citation type="journal article" date="2022" name="bioRxiv">
        <title>Sequencing and chromosome-scale assembly of the giantPleurodeles waltlgenome.</title>
        <authorList>
            <person name="Brown T."/>
            <person name="Elewa A."/>
            <person name="Iarovenko S."/>
            <person name="Subramanian E."/>
            <person name="Araus A.J."/>
            <person name="Petzold A."/>
            <person name="Susuki M."/>
            <person name="Suzuki K.-i.T."/>
            <person name="Hayashi T."/>
            <person name="Toyoda A."/>
            <person name="Oliveira C."/>
            <person name="Osipova E."/>
            <person name="Leigh N.D."/>
            <person name="Simon A."/>
            <person name="Yun M.H."/>
        </authorList>
    </citation>
    <scope>NUCLEOTIDE SEQUENCE</scope>
    <source>
        <strain evidence="2">20211129_DDA</strain>
        <tissue evidence="2">Liver</tissue>
    </source>
</reference>
<evidence type="ECO:0000256" key="1">
    <source>
        <dbReference type="SAM" id="MobiDB-lite"/>
    </source>
</evidence>